<dbReference type="InterPro" id="IPR015300">
    <property type="entry name" value="DNA-bd_pseudobarrel_sf"/>
</dbReference>
<evidence type="ECO:0000313" key="6">
    <source>
        <dbReference type="EMBL" id="MED6219968.1"/>
    </source>
</evidence>
<organism evidence="6 7">
    <name type="scientific">Stylosanthes scabra</name>
    <dbReference type="NCBI Taxonomy" id="79078"/>
    <lineage>
        <taxon>Eukaryota</taxon>
        <taxon>Viridiplantae</taxon>
        <taxon>Streptophyta</taxon>
        <taxon>Embryophyta</taxon>
        <taxon>Tracheophyta</taxon>
        <taxon>Spermatophyta</taxon>
        <taxon>Magnoliopsida</taxon>
        <taxon>eudicotyledons</taxon>
        <taxon>Gunneridae</taxon>
        <taxon>Pentapetalae</taxon>
        <taxon>rosids</taxon>
        <taxon>fabids</taxon>
        <taxon>Fabales</taxon>
        <taxon>Fabaceae</taxon>
        <taxon>Papilionoideae</taxon>
        <taxon>50 kb inversion clade</taxon>
        <taxon>dalbergioids sensu lato</taxon>
        <taxon>Dalbergieae</taxon>
        <taxon>Pterocarpus clade</taxon>
        <taxon>Stylosanthes</taxon>
    </lineage>
</organism>
<dbReference type="Gene3D" id="2.40.330.10">
    <property type="entry name" value="DNA-binding pseudobarrel domain"/>
    <property type="match status" value="1"/>
</dbReference>
<comment type="caution">
    <text evidence="6">The sequence shown here is derived from an EMBL/GenBank/DDBJ whole genome shotgun (WGS) entry which is preliminary data.</text>
</comment>
<evidence type="ECO:0000256" key="1">
    <source>
        <dbReference type="ARBA" id="ARBA00004123"/>
    </source>
</evidence>
<evidence type="ECO:0008006" key="8">
    <source>
        <dbReference type="Google" id="ProtNLM"/>
    </source>
</evidence>
<evidence type="ECO:0000256" key="4">
    <source>
        <dbReference type="ARBA" id="ARBA00023163"/>
    </source>
</evidence>
<evidence type="ECO:0000256" key="3">
    <source>
        <dbReference type="ARBA" id="ARBA00023125"/>
    </source>
</evidence>
<gene>
    <name evidence="6" type="ORF">PIB30_040668</name>
</gene>
<comment type="subcellular location">
    <subcellularLocation>
        <location evidence="1">Nucleus</location>
    </subcellularLocation>
</comment>
<dbReference type="CDD" id="cd10017">
    <property type="entry name" value="B3_DNA"/>
    <property type="match status" value="1"/>
</dbReference>
<accession>A0ABU6ZDF1</accession>
<dbReference type="SUPFAM" id="SSF101936">
    <property type="entry name" value="DNA-binding pseudobarrel domain"/>
    <property type="match status" value="1"/>
</dbReference>
<evidence type="ECO:0000313" key="7">
    <source>
        <dbReference type="Proteomes" id="UP001341840"/>
    </source>
</evidence>
<keyword evidence="7" id="KW-1185">Reference proteome</keyword>
<keyword evidence="3" id="KW-0238">DNA-binding</keyword>
<dbReference type="InterPro" id="IPR003340">
    <property type="entry name" value="B3_DNA-bd"/>
</dbReference>
<evidence type="ECO:0000256" key="5">
    <source>
        <dbReference type="ARBA" id="ARBA00023242"/>
    </source>
</evidence>
<keyword evidence="5" id="KW-0539">Nucleus</keyword>
<reference evidence="6 7" key="1">
    <citation type="journal article" date="2023" name="Plants (Basel)">
        <title>Bridging the Gap: Combining Genomics and Transcriptomics Approaches to Understand Stylosanthes scabra, an Orphan Legume from the Brazilian Caatinga.</title>
        <authorList>
            <person name="Ferreira-Neto J.R.C."/>
            <person name="da Silva M.D."/>
            <person name="Binneck E."/>
            <person name="de Melo N.F."/>
            <person name="da Silva R.H."/>
            <person name="de Melo A.L.T.M."/>
            <person name="Pandolfi V."/>
            <person name="Bustamante F.O."/>
            <person name="Brasileiro-Vidal A.C."/>
            <person name="Benko-Iseppon A.M."/>
        </authorList>
    </citation>
    <scope>NUCLEOTIDE SEQUENCE [LARGE SCALE GENOMIC DNA]</scope>
    <source>
        <tissue evidence="6">Leaves</tissue>
    </source>
</reference>
<dbReference type="EMBL" id="JASCZI010272081">
    <property type="protein sequence ID" value="MED6219968.1"/>
    <property type="molecule type" value="Genomic_DNA"/>
</dbReference>
<keyword evidence="2" id="KW-0805">Transcription regulation</keyword>
<name>A0ABU6ZDF1_9FABA</name>
<dbReference type="Proteomes" id="UP001341840">
    <property type="component" value="Unassembled WGS sequence"/>
</dbReference>
<sequence length="239" mass="27933">MSFREFPEYQGLMFRPEPSNVIVIDIIPYKEYYCLPDEFFRTFKNNLPFCVMFVDSDGNQFEVFIIVVMDSAFIIDGIEDIMAQYHLDYGTRITASYCGMEYFGFQVSNMLFKPDPVFSPTAYISPDAEKSTSQMYRSVFLTDDNQHIYIEWLITQYQFTESILSALPNIPEKVTIIGSQNTKHTVRLAFKPCRPNEFYLGRDWRKFLRENKLQAGDIIRLSSSLQYPGILHCSRVIPE</sequence>
<keyword evidence="4" id="KW-0804">Transcription</keyword>
<evidence type="ECO:0000256" key="2">
    <source>
        <dbReference type="ARBA" id="ARBA00023015"/>
    </source>
</evidence>
<proteinExistence type="predicted"/>
<protein>
    <recommendedName>
        <fullName evidence="8">TF-B3 domain-containing protein</fullName>
    </recommendedName>
</protein>